<proteinExistence type="predicted"/>
<accession>A0A0P1EE97</accession>
<dbReference type="Proteomes" id="UP000050783">
    <property type="component" value="Unassembled WGS sequence"/>
</dbReference>
<dbReference type="AlphaFoldDB" id="A0A0P1EE97"/>
<dbReference type="Pfam" id="PF13403">
    <property type="entry name" value="Hint_2"/>
    <property type="match status" value="1"/>
</dbReference>
<dbReference type="EMBL" id="CYPU01000039">
    <property type="protein sequence ID" value="CUH48029.1"/>
    <property type="molecule type" value="Genomic_DNA"/>
</dbReference>
<dbReference type="OrthoDB" id="6305173at2"/>
<organism evidence="2 3">
    <name type="scientific">Ruegeria atlantica</name>
    <dbReference type="NCBI Taxonomy" id="81569"/>
    <lineage>
        <taxon>Bacteria</taxon>
        <taxon>Pseudomonadati</taxon>
        <taxon>Pseudomonadota</taxon>
        <taxon>Alphaproteobacteria</taxon>
        <taxon>Rhodobacterales</taxon>
        <taxon>Roseobacteraceae</taxon>
        <taxon>Ruegeria</taxon>
    </lineage>
</organism>
<protein>
    <recommendedName>
        <fullName evidence="1">Hedgehog/Intein (Hint) domain-containing protein</fullName>
    </recommendedName>
</protein>
<evidence type="ECO:0000313" key="2">
    <source>
        <dbReference type="EMBL" id="CUH48029.1"/>
    </source>
</evidence>
<sequence length="81" mass="9089">MELLFEDADVLVPAKFLLDLPGVEVVSDSSRVVYYHFIFDKHEIVVSNGAYTESLFLGDIALKGMAHEAQLELAEIFPDIF</sequence>
<dbReference type="InterPro" id="IPR028992">
    <property type="entry name" value="Hedgehog/Intein_dom"/>
</dbReference>
<gene>
    <name evidence="2" type="ORF">RUA4292_02206</name>
</gene>
<name>A0A0P1EE97_9RHOB</name>
<reference evidence="2 3" key="1">
    <citation type="submission" date="2015-09" db="EMBL/GenBank/DDBJ databases">
        <authorList>
            <consortium name="Swine Surveillance"/>
        </authorList>
    </citation>
    <scope>NUCLEOTIDE SEQUENCE [LARGE SCALE GENOMIC DNA]</scope>
    <source>
        <strain evidence="2 3">CECT 4292</strain>
    </source>
</reference>
<feature type="domain" description="Hedgehog/Intein (Hint)" evidence="1">
    <location>
        <begin position="2"/>
        <end position="58"/>
    </location>
</feature>
<evidence type="ECO:0000313" key="3">
    <source>
        <dbReference type="Proteomes" id="UP000050783"/>
    </source>
</evidence>
<evidence type="ECO:0000259" key="1">
    <source>
        <dbReference type="Pfam" id="PF13403"/>
    </source>
</evidence>